<keyword evidence="10" id="KW-0830">Ubiquinone</keyword>
<feature type="transmembrane region" description="Helical" evidence="8">
    <location>
        <begin position="81"/>
        <end position="101"/>
    </location>
</feature>
<evidence type="ECO:0000256" key="4">
    <source>
        <dbReference type="ARBA" id="ARBA00022989"/>
    </source>
</evidence>
<dbReference type="PANTHER" id="PTHR42682">
    <property type="entry name" value="HYDROGENASE-4 COMPONENT F"/>
    <property type="match status" value="1"/>
</dbReference>
<dbReference type="PATRIC" id="fig|1469144.8.peg.539"/>
<accession>A0A132MK46</accession>
<feature type="transmembrane region" description="Helical" evidence="8">
    <location>
        <begin position="520"/>
        <end position="548"/>
    </location>
</feature>
<proteinExistence type="predicted"/>
<evidence type="ECO:0000256" key="6">
    <source>
        <dbReference type="ARBA" id="ARBA00023136"/>
    </source>
</evidence>
<protein>
    <submittedName>
        <fullName evidence="10">NADH-ubiquinone oxidoreductase</fullName>
    </submittedName>
</protein>
<evidence type="ECO:0000256" key="5">
    <source>
        <dbReference type="ARBA" id="ARBA00023002"/>
    </source>
</evidence>
<evidence type="ECO:0000313" key="11">
    <source>
        <dbReference type="Proteomes" id="UP000070659"/>
    </source>
</evidence>
<feature type="transmembrane region" description="Helical" evidence="8">
    <location>
        <begin position="334"/>
        <end position="364"/>
    </location>
</feature>
<feature type="transmembrane region" description="Helical" evidence="8">
    <location>
        <begin position="136"/>
        <end position="153"/>
    </location>
</feature>
<feature type="transmembrane region" description="Helical" evidence="8">
    <location>
        <begin position="385"/>
        <end position="405"/>
    </location>
</feature>
<dbReference type="GO" id="GO:0016491">
    <property type="term" value="F:oxidoreductase activity"/>
    <property type="evidence" value="ECO:0007669"/>
    <property type="project" value="UniProtKB-KW"/>
</dbReference>
<evidence type="ECO:0000256" key="8">
    <source>
        <dbReference type="SAM" id="Phobius"/>
    </source>
</evidence>
<dbReference type="EMBL" id="JYIJ01000019">
    <property type="protein sequence ID" value="KWW98247.1"/>
    <property type="molecule type" value="Genomic_DNA"/>
</dbReference>
<sequence>MSLVAQGLAAAGGLAGAGACAGLVVPARWRAALVGVITSAAGGAGAVAGAAAISGQRFALQVPWLLPLGGVRLAVDPLAGWFLLLIGAVGALAGGYVIGYVGRGTHGAGSRTGLAVLPVFVAAMLAVPAAGSVSTFLLAWELMAVTSLLLVLAEHRHSPAVRSAGLWYAAMTQAGFVVILLGLVWLAAYAADDSFAALRAAAGGLPGPVRAGVFVLTAAGFASKAGVVPGHVWLPRAHAEAPSHASALMSAAMVKLGVYGIVRVGFDLLGGGPAWWWLLLAASGAASALYGILQAAVASDLKRLLAYSTSENIGLILIGVGAGGLFAASGQQGLAGLALAAALLHCLNHAGFKTLLFFGAGSVLRATGTRDLDALGGLATRMPATTALFAAGALAAAALPPGNGFVSEWLLLQSLLGSLPPANTVTAVVAPIMVGVIALTAGVGVATYVKAVGTGFLARPRSDAAAGAVESPPTMLAGMGLAAAGCAGLALVPTAVAPGLQRVVDTLGGGSVLDGSGLRLRIGGIASTMSPLLLAAGLVAITVTLAVLARAVGRPRRVAPPWGCGAGPLTPRMEYTATSFAEPLQRVFDDVLAPEQDVEVTHYVESAYLVRSVEYRRRVGDRIEARVYAPLLAAVRSVGRAATVLANGSVHRYLAYTLAALLVVLSLGVLR</sequence>
<keyword evidence="4 8" id="KW-1133">Transmembrane helix</keyword>
<dbReference type="RefSeq" id="WP_067071935.1">
    <property type="nucleotide sequence ID" value="NZ_JYIJ01000019.1"/>
</dbReference>
<evidence type="ECO:0000256" key="2">
    <source>
        <dbReference type="ARBA" id="ARBA00022475"/>
    </source>
</evidence>
<reference evidence="10 11" key="1">
    <citation type="submission" date="2015-02" db="EMBL/GenBank/DDBJ databases">
        <title>Physiological reanalysis, assessment of diazotrophy, and genome sequences of multiple isolates of Streptomyces thermoautotrophicus.</title>
        <authorList>
            <person name="MacKellar D.C."/>
            <person name="Lieber L."/>
            <person name="Norman J."/>
            <person name="Bolger A."/>
            <person name="Tobin C."/>
            <person name="Murray J.W."/>
            <person name="Prell J."/>
        </authorList>
    </citation>
    <scope>NUCLEOTIDE SEQUENCE [LARGE SCALE GENOMIC DNA]</scope>
    <source>
        <strain evidence="10 11">UBT1</strain>
    </source>
</reference>
<feature type="transmembrane region" description="Helical" evidence="8">
    <location>
        <begin position="165"/>
        <end position="191"/>
    </location>
</feature>
<feature type="transmembrane region" description="Helical" evidence="8">
    <location>
        <begin position="32"/>
        <end position="51"/>
    </location>
</feature>
<keyword evidence="2" id="KW-1003">Cell membrane</keyword>
<dbReference type="Pfam" id="PF00361">
    <property type="entry name" value="Proton_antipo_M"/>
    <property type="match status" value="1"/>
</dbReference>
<feature type="transmembrane region" description="Helical" evidence="8">
    <location>
        <begin position="481"/>
        <end position="500"/>
    </location>
</feature>
<keyword evidence="5" id="KW-0560">Oxidoreductase</keyword>
<dbReference type="InterPro" id="IPR003918">
    <property type="entry name" value="NADH_UbQ_OxRdtase"/>
</dbReference>
<feature type="transmembrane region" description="Helical" evidence="8">
    <location>
        <begin position="425"/>
        <end position="449"/>
    </location>
</feature>
<feature type="transmembrane region" description="Helical" evidence="8">
    <location>
        <begin position="274"/>
        <end position="293"/>
    </location>
</feature>
<dbReference type="GO" id="GO:0008137">
    <property type="term" value="F:NADH dehydrogenase (ubiquinone) activity"/>
    <property type="evidence" value="ECO:0007669"/>
    <property type="project" value="InterPro"/>
</dbReference>
<comment type="caution">
    <text evidence="10">The sequence shown here is derived from an EMBL/GenBank/DDBJ whole genome shotgun (WGS) entry which is preliminary data.</text>
</comment>
<comment type="subcellular location">
    <subcellularLocation>
        <location evidence="1">Cell membrane</location>
        <topology evidence="1">Multi-pass membrane protein</topology>
    </subcellularLocation>
    <subcellularLocation>
        <location evidence="7">Membrane</location>
        <topology evidence="7">Multi-pass membrane protein</topology>
    </subcellularLocation>
</comment>
<evidence type="ECO:0000313" key="10">
    <source>
        <dbReference type="EMBL" id="KWW98247.1"/>
    </source>
</evidence>
<feature type="transmembrane region" description="Helical" evidence="8">
    <location>
        <begin position="653"/>
        <end position="670"/>
    </location>
</feature>
<feature type="domain" description="NADH:quinone oxidoreductase/Mrp antiporter transmembrane" evidence="9">
    <location>
        <begin position="130"/>
        <end position="425"/>
    </location>
</feature>
<keyword evidence="3 7" id="KW-0812">Transmembrane</keyword>
<feature type="transmembrane region" description="Helical" evidence="8">
    <location>
        <begin position="245"/>
        <end position="262"/>
    </location>
</feature>
<dbReference type="AlphaFoldDB" id="A0A132MK46"/>
<evidence type="ECO:0000256" key="3">
    <source>
        <dbReference type="ARBA" id="ARBA00022692"/>
    </source>
</evidence>
<evidence type="ECO:0000259" key="9">
    <source>
        <dbReference type="Pfam" id="PF00361"/>
    </source>
</evidence>
<organism evidence="10 11">
    <name type="scientific">Carbonactinospora thermoautotrophica</name>
    <dbReference type="NCBI Taxonomy" id="1469144"/>
    <lineage>
        <taxon>Bacteria</taxon>
        <taxon>Bacillati</taxon>
        <taxon>Actinomycetota</taxon>
        <taxon>Actinomycetes</taxon>
        <taxon>Kitasatosporales</taxon>
        <taxon>Carbonactinosporaceae</taxon>
        <taxon>Carbonactinospora</taxon>
    </lineage>
</organism>
<dbReference type="PRINTS" id="PR01437">
    <property type="entry name" value="NUOXDRDTASE4"/>
</dbReference>
<dbReference type="GO" id="GO:0005886">
    <property type="term" value="C:plasma membrane"/>
    <property type="evidence" value="ECO:0007669"/>
    <property type="project" value="UniProtKB-SubCell"/>
</dbReference>
<feature type="transmembrane region" description="Helical" evidence="8">
    <location>
        <begin position="113"/>
        <end position="130"/>
    </location>
</feature>
<dbReference type="InterPro" id="IPR052175">
    <property type="entry name" value="ComplexI-like_HydComp"/>
</dbReference>
<feature type="transmembrane region" description="Helical" evidence="8">
    <location>
        <begin position="305"/>
        <end position="328"/>
    </location>
</feature>
<dbReference type="InterPro" id="IPR001750">
    <property type="entry name" value="ND/Mrp_TM"/>
</dbReference>
<dbReference type="Proteomes" id="UP000070659">
    <property type="component" value="Unassembled WGS sequence"/>
</dbReference>
<gene>
    <name evidence="10" type="ORF">TH66_19730</name>
</gene>
<feature type="transmembrane region" description="Helical" evidence="8">
    <location>
        <begin position="211"/>
        <end position="233"/>
    </location>
</feature>
<name>A0A132MK46_9ACTN</name>
<dbReference type="GO" id="GO:0042773">
    <property type="term" value="P:ATP synthesis coupled electron transport"/>
    <property type="evidence" value="ECO:0007669"/>
    <property type="project" value="InterPro"/>
</dbReference>
<keyword evidence="6 8" id="KW-0472">Membrane</keyword>
<evidence type="ECO:0000256" key="1">
    <source>
        <dbReference type="ARBA" id="ARBA00004651"/>
    </source>
</evidence>
<dbReference type="PANTHER" id="PTHR42682:SF3">
    <property type="entry name" value="FORMATE HYDROGENLYASE SUBUNIT 3-RELATED"/>
    <property type="match status" value="1"/>
</dbReference>
<evidence type="ECO:0000256" key="7">
    <source>
        <dbReference type="RuleBase" id="RU000320"/>
    </source>
</evidence>